<dbReference type="PANTHER" id="PTHR38436">
    <property type="entry name" value="POLYKETIDE CYCLASE SNOAL-LIKE DOMAIN"/>
    <property type="match status" value="1"/>
</dbReference>
<dbReference type="EMBL" id="QOQF01000010">
    <property type="protein sequence ID" value="RCL77285.1"/>
    <property type="molecule type" value="Genomic_DNA"/>
</dbReference>
<feature type="compositionally biased region" description="Polar residues" evidence="1">
    <location>
        <begin position="174"/>
        <end position="184"/>
    </location>
</feature>
<reference evidence="2 3" key="1">
    <citation type="journal article" date="2018" name="Microbiome">
        <title>Fine metagenomic profile of the Mediterranean stratified and mixed water columns revealed by assembly and recruitment.</title>
        <authorList>
            <person name="Haro-Moreno J.M."/>
            <person name="Lopez-Perez M."/>
            <person name="De La Torre J.R."/>
            <person name="Picazo A."/>
            <person name="Camacho A."/>
            <person name="Rodriguez-Valera F."/>
        </authorList>
    </citation>
    <scope>NUCLEOTIDE SEQUENCE [LARGE SCALE GENOMIC DNA]</scope>
    <source>
        <strain evidence="2">MED-G55</strain>
    </source>
</reference>
<evidence type="ECO:0000313" key="3">
    <source>
        <dbReference type="Proteomes" id="UP000252132"/>
    </source>
</evidence>
<accession>A0A368E1F0</accession>
<dbReference type="AlphaFoldDB" id="A0A368E1F0"/>
<dbReference type="InterPro" id="IPR009959">
    <property type="entry name" value="Cyclase_SnoaL-like"/>
</dbReference>
<name>A0A368E1F0_9PROT</name>
<dbReference type="PANTHER" id="PTHR38436:SF1">
    <property type="entry name" value="ESTER CYCLASE"/>
    <property type="match status" value="1"/>
</dbReference>
<protein>
    <submittedName>
        <fullName evidence="2">Polyketide cyclase</fullName>
    </submittedName>
</protein>
<evidence type="ECO:0000256" key="1">
    <source>
        <dbReference type="SAM" id="MobiDB-lite"/>
    </source>
</evidence>
<feature type="region of interest" description="Disordered" evidence="1">
    <location>
        <begin position="162"/>
        <end position="184"/>
    </location>
</feature>
<dbReference type="Proteomes" id="UP000252132">
    <property type="component" value="Unassembled WGS sequence"/>
</dbReference>
<proteinExistence type="predicted"/>
<comment type="caution">
    <text evidence="2">The sequence shown here is derived from an EMBL/GenBank/DDBJ whole genome shotgun (WGS) entry which is preliminary data.</text>
</comment>
<dbReference type="GO" id="GO:0030638">
    <property type="term" value="P:polyketide metabolic process"/>
    <property type="evidence" value="ECO:0007669"/>
    <property type="project" value="InterPro"/>
</dbReference>
<dbReference type="Gene3D" id="3.10.450.50">
    <property type="match status" value="1"/>
</dbReference>
<dbReference type="Pfam" id="PF07366">
    <property type="entry name" value="SnoaL"/>
    <property type="match status" value="1"/>
</dbReference>
<gene>
    <name evidence="2" type="ORF">DBW69_03745</name>
</gene>
<dbReference type="InterPro" id="IPR032710">
    <property type="entry name" value="NTF2-like_dom_sf"/>
</dbReference>
<dbReference type="SUPFAM" id="SSF54427">
    <property type="entry name" value="NTF2-like"/>
    <property type="match status" value="1"/>
</dbReference>
<evidence type="ECO:0000313" key="2">
    <source>
        <dbReference type="EMBL" id="RCL77285.1"/>
    </source>
</evidence>
<organism evidence="2 3">
    <name type="scientific">PS1 clade bacterium</name>
    <dbReference type="NCBI Taxonomy" id="2175152"/>
    <lineage>
        <taxon>Bacteria</taxon>
        <taxon>Pseudomonadati</taxon>
        <taxon>Pseudomonadota</taxon>
        <taxon>Alphaproteobacteria</taxon>
        <taxon>PS1 clade</taxon>
    </lineage>
</organism>
<sequence length="184" mass="20629">MKGSRPEQSALTADNDLSKTAETETVIDNMVDGLNDHEIDGIGAFFAESFRWMGNAGCGLKQGLQEFQDNWQRPFQDAFSDKVCIDEARLVQGEWAAAFGRQEAVHSGEFMGIAPTGKRVEIRYMDFWKVKDGKIVDNWVMVDFPYVMRQLGVDPFNGHGWEKNDSGAMPVRNGTDNNPESNND</sequence>